<dbReference type="Gene3D" id="2.40.370.10">
    <property type="entry name" value="AttH-like domain"/>
    <property type="match status" value="2"/>
</dbReference>
<dbReference type="OrthoDB" id="9770826at2"/>
<reference evidence="3 4" key="1">
    <citation type="submission" date="2018-10" db="EMBL/GenBank/DDBJ databases">
        <title>Histidinibacterium lentulum gen. nov., sp. nov., a marine bacterium from the culture broth of Picochlorum sp. 122.</title>
        <authorList>
            <person name="Wang G."/>
        </authorList>
    </citation>
    <scope>NUCLEOTIDE SEQUENCE [LARGE SCALE GENOMIC DNA]</scope>
    <source>
        <strain evidence="3 4">B17</strain>
    </source>
</reference>
<dbReference type="RefSeq" id="WP_123642547.1">
    <property type="nucleotide sequence ID" value="NZ_ML119085.1"/>
</dbReference>
<feature type="chain" id="PRO_5018212736" evidence="1">
    <location>
        <begin position="18"/>
        <end position="342"/>
    </location>
</feature>
<sequence>MNVRVLLVFLWPSVVAAQGFAGLGTTVEGYDDPVPDPVFDFPADHGAHPGYRIEWWYVTANLTAEDGRDMGLQWTLFRTALAPGGDAAAQVWMGHAAVTTAEAHFAVERFSRGDVPTAGVTAAPLKAFIDDWAMAGETLDEVRLTASAPEFAYDVTLRAEGPLILHGEGGYSVKSDEGQASYYYSQPFYAVEGVLSLPGEDVAVTGSAWLDREWSSQPLSETQEGWDWFSLSFEGGDKLMGFRLREGGEEGYTYATWIGAGGEELVPYARAFEAEALERATVAGRQVPVRWRVRLPERGVDVEVTALNPEAWMGLSFPYWEGPVRVTGSHEGRGYLEMTGYE</sequence>
<protein>
    <submittedName>
        <fullName evidence="3">Iron ABC transporter permease</fullName>
    </submittedName>
</protein>
<dbReference type="EMBL" id="RDRB01000005">
    <property type="protein sequence ID" value="ROU01216.1"/>
    <property type="molecule type" value="Genomic_DNA"/>
</dbReference>
<evidence type="ECO:0000256" key="1">
    <source>
        <dbReference type="SAM" id="SignalP"/>
    </source>
</evidence>
<evidence type="ECO:0000313" key="4">
    <source>
        <dbReference type="Proteomes" id="UP000268016"/>
    </source>
</evidence>
<evidence type="ECO:0000313" key="3">
    <source>
        <dbReference type="EMBL" id="ROU01216.1"/>
    </source>
</evidence>
<feature type="domain" description="AttH" evidence="2">
    <location>
        <begin position="53"/>
        <end position="216"/>
    </location>
</feature>
<keyword evidence="4" id="KW-1185">Reference proteome</keyword>
<organism evidence="3 4">
    <name type="scientific">Histidinibacterium lentulum</name>
    <dbReference type="NCBI Taxonomy" id="2480588"/>
    <lineage>
        <taxon>Bacteria</taxon>
        <taxon>Pseudomonadati</taxon>
        <taxon>Pseudomonadota</taxon>
        <taxon>Alphaproteobacteria</taxon>
        <taxon>Rhodobacterales</taxon>
        <taxon>Paracoccaceae</taxon>
        <taxon>Histidinibacterium</taxon>
    </lineage>
</organism>
<dbReference type="PANTHER" id="PTHR38591">
    <property type="entry name" value="HYDROLASE"/>
    <property type="match status" value="1"/>
</dbReference>
<dbReference type="SUPFAM" id="SSF159245">
    <property type="entry name" value="AttH-like"/>
    <property type="match status" value="1"/>
</dbReference>
<proteinExistence type="predicted"/>
<dbReference type="InterPro" id="IPR023374">
    <property type="entry name" value="AttH-like_dom_sf"/>
</dbReference>
<accession>A0A3N2R1M1</accession>
<dbReference type="InterPro" id="IPR010791">
    <property type="entry name" value="AttH_dom"/>
</dbReference>
<feature type="signal peptide" evidence="1">
    <location>
        <begin position="1"/>
        <end position="17"/>
    </location>
</feature>
<gene>
    <name evidence="3" type="ORF">EAT49_11915</name>
</gene>
<comment type="caution">
    <text evidence="3">The sequence shown here is derived from an EMBL/GenBank/DDBJ whole genome shotgun (WGS) entry which is preliminary data.</text>
</comment>
<dbReference type="Pfam" id="PF17186">
    <property type="entry name" value="Lipocalin_9"/>
    <property type="match status" value="1"/>
</dbReference>
<name>A0A3N2R1M1_9RHOB</name>
<dbReference type="Pfam" id="PF07143">
    <property type="entry name" value="CrtC"/>
    <property type="match status" value="1"/>
</dbReference>
<evidence type="ECO:0000259" key="2">
    <source>
        <dbReference type="Pfam" id="PF07143"/>
    </source>
</evidence>
<dbReference type="Proteomes" id="UP000268016">
    <property type="component" value="Unassembled WGS sequence"/>
</dbReference>
<dbReference type="PANTHER" id="PTHR38591:SF1">
    <property type="entry name" value="BLL1000 PROTEIN"/>
    <property type="match status" value="1"/>
</dbReference>
<keyword evidence="1" id="KW-0732">Signal</keyword>
<dbReference type="AlphaFoldDB" id="A0A3N2R1M1"/>